<gene>
    <name evidence="8" type="ORF">CEE36_08255</name>
</gene>
<dbReference type="AlphaFoldDB" id="A0A532V2M0"/>
<dbReference type="Gene3D" id="3.30.70.120">
    <property type="match status" value="1"/>
</dbReference>
<comment type="caution">
    <text evidence="8">The sequence shown here is derived from an EMBL/GenBank/DDBJ whole genome shotgun (WGS) entry which is preliminary data.</text>
</comment>
<evidence type="ECO:0000256" key="4">
    <source>
        <dbReference type="ARBA" id="ARBA00022989"/>
    </source>
</evidence>
<dbReference type="PIRSF" id="PIRSF006483">
    <property type="entry name" value="Membrane_protein_YitT"/>
    <property type="match status" value="1"/>
</dbReference>
<dbReference type="Proteomes" id="UP000317778">
    <property type="component" value="Unassembled WGS sequence"/>
</dbReference>
<evidence type="ECO:0000256" key="5">
    <source>
        <dbReference type="ARBA" id="ARBA00023136"/>
    </source>
</evidence>
<feature type="domain" description="DUF2179" evidence="7">
    <location>
        <begin position="231"/>
        <end position="285"/>
    </location>
</feature>
<dbReference type="CDD" id="cd16380">
    <property type="entry name" value="YitT_C"/>
    <property type="match status" value="1"/>
</dbReference>
<protein>
    <recommendedName>
        <fullName evidence="7">DUF2179 domain-containing protein</fullName>
    </recommendedName>
</protein>
<keyword evidence="3 6" id="KW-0812">Transmembrane</keyword>
<feature type="transmembrane region" description="Helical" evidence="6">
    <location>
        <begin position="116"/>
        <end position="135"/>
    </location>
</feature>
<dbReference type="InterPro" id="IPR015867">
    <property type="entry name" value="N-reg_PII/ATP_PRibTrfase_C"/>
</dbReference>
<evidence type="ECO:0000256" key="6">
    <source>
        <dbReference type="SAM" id="Phobius"/>
    </source>
</evidence>
<evidence type="ECO:0000256" key="2">
    <source>
        <dbReference type="ARBA" id="ARBA00022475"/>
    </source>
</evidence>
<comment type="subcellular location">
    <subcellularLocation>
        <location evidence="1">Cell membrane</location>
        <topology evidence="1">Multi-pass membrane protein</topology>
    </subcellularLocation>
</comment>
<name>A0A532V2M0_UNCT6</name>
<evidence type="ECO:0000313" key="9">
    <source>
        <dbReference type="Proteomes" id="UP000317778"/>
    </source>
</evidence>
<sequence length="292" mass="31600">MREKKFVLKINWRHELRDAAFIVVGSAVCGIAYAMFLIPHHIVSGGVGGISIIINYLTGLPMSLFYVAINIPIFFLGLRGMGKRYALKSLAGILAVSGFIFLFENILHLPSATQDTILGAVYGGAILGAGLGIVFRGHGSTGGTDVAGQFLNKHTNISVGGWILIIDAVIIGSAGVVFGTLEAPLYGALALIVNTKVIDLVLEGFSYARAAHIITSKPQEVSWAIALEMRRGVTSLQGHSYFSGEKREVLYVVLTRREISYLKYIVKQIDPDAFVVISDVYEVLGKGFRPRT</sequence>
<dbReference type="InterPro" id="IPR051461">
    <property type="entry name" value="UPF0750_membrane"/>
</dbReference>
<feature type="transmembrane region" description="Helical" evidence="6">
    <location>
        <begin position="20"/>
        <end position="38"/>
    </location>
</feature>
<reference evidence="8 9" key="1">
    <citation type="submission" date="2017-06" db="EMBL/GenBank/DDBJ databases">
        <title>Novel microbial phyla capable of carbon fixation and sulfur reduction in deep-sea sediments.</title>
        <authorList>
            <person name="Huang J."/>
            <person name="Baker B."/>
            <person name="Wang Y."/>
        </authorList>
    </citation>
    <scope>NUCLEOTIDE SEQUENCE [LARGE SCALE GENOMIC DNA]</scope>
    <source>
        <strain evidence="8">B3_TA06</strain>
    </source>
</reference>
<evidence type="ECO:0000259" key="7">
    <source>
        <dbReference type="Pfam" id="PF10035"/>
    </source>
</evidence>
<evidence type="ECO:0000313" key="8">
    <source>
        <dbReference type="EMBL" id="TKJ41435.1"/>
    </source>
</evidence>
<dbReference type="Pfam" id="PF10035">
    <property type="entry name" value="DUF2179"/>
    <property type="match status" value="1"/>
</dbReference>
<proteinExistence type="predicted"/>
<dbReference type="InterPro" id="IPR019264">
    <property type="entry name" value="DUF2179"/>
</dbReference>
<dbReference type="Pfam" id="PF02588">
    <property type="entry name" value="YitT_membrane"/>
    <property type="match status" value="1"/>
</dbReference>
<dbReference type="EMBL" id="NJBO01000013">
    <property type="protein sequence ID" value="TKJ41435.1"/>
    <property type="molecule type" value="Genomic_DNA"/>
</dbReference>
<feature type="transmembrane region" description="Helical" evidence="6">
    <location>
        <begin position="50"/>
        <end position="78"/>
    </location>
</feature>
<keyword evidence="4 6" id="KW-1133">Transmembrane helix</keyword>
<accession>A0A532V2M0</accession>
<feature type="transmembrane region" description="Helical" evidence="6">
    <location>
        <begin position="156"/>
        <end position="178"/>
    </location>
</feature>
<evidence type="ECO:0000256" key="3">
    <source>
        <dbReference type="ARBA" id="ARBA00022692"/>
    </source>
</evidence>
<organism evidence="8 9">
    <name type="scientific">candidate division TA06 bacterium B3_TA06</name>
    <dbReference type="NCBI Taxonomy" id="2012487"/>
    <lineage>
        <taxon>Bacteria</taxon>
        <taxon>Bacteria division TA06</taxon>
    </lineage>
</organism>
<feature type="transmembrane region" description="Helical" evidence="6">
    <location>
        <begin position="90"/>
        <end position="110"/>
    </location>
</feature>
<dbReference type="PANTHER" id="PTHR33545">
    <property type="entry name" value="UPF0750 MEMBRANE PROTEIN YITT-RELATED"/>
    <property type="match status" value="1"/>
</dbReference>
<keyword evidence="2" id="KW-1003">Cell membrane</keyword>
<dbReference type="PANTHER" id="PTHR33545:SF9">
    <property type="entry name" value="UPF0750 MEMBRANE PROTEIN YITE"/>
    <property type="match status" value="1"/>
</dbReference>
<dbReference type="GO" id="GO:0005886">
    <property type="term" value="C:plasma membrane"/>
    <property type="evidence" value="ECO:0007669"/>
    <property type="project" value="UniProtKB-SubCell"/>
</dbReference>
<keyword evidence="5 6" id="KW-0472">Membrane</keyword>
<dbReference type="InterPro" id="IPR003740">
    <property type="entry name" value="YitT"/>
</dbReference>
<evidence type="ECO:0000256" key="1">
    <source>
        <dbReference type="ARBA" id="ARBA00004651"/>
    </source>
</evidence>